<reference evidence="2 3" key="1">
    <citation type="submission" date="2009-01" db="EMBL/GenBank/DDBJ databases">
        <authorList>
            <person name="Qin X."/>
            <person name="Bachman B."/>
            <person name="Battles P."/>
            <person name="Bell A."/>
            <person name="Bess C."/>
            <person name="Bickham C."/>
            <person name="Chaboub L."/>
            <person name="Chen D."/>
            <person name="Coyle M."/>
            <person name="Deiros D.R."/>
            <person name="Dinh H."/>
            <person name="Forbes L."/>
            <person name="Fowler G."/>
            <person name="Francisco L."/>
            <person name="Fu Q."/>
            <person name="Gubbala S."/>
            <person name="Hale W."/>
            <person name="Han Y."/>
            <person name="Hemphill L."/>
            <person name="Highlander S.K."/>
            <person name="Hirani K."/>
            <person name="Hogues M."/>
            <person name="Jackson L."/>
            <person name="Jakkamsetti A."/>
            <person name="Javaid M."/>
            <person name="Jiang H."/>
            <person name="Korchina V."/>
            <person name="Kovar C."/>
            <person name="Lara F."/>
            <person name="Lee S."/>
            <person name="Mata R."/>
            <person name="Mathew T."/>
            <person name="Moen C."/>
            <person name="Morales K."/>
            <person name="Munidasa M."/>
            <person name="Nazareth L."/>
            <person name="Ngo R."/>
            <person name="Nguyen L."/>
            <person name="Okwuonu G."/>
            <person name="Ongeri F."/>
            <person name="Patil S."/>
            <person name="Petrosino J."/>
            <person name="Pham C."/>
            <person name="Pham P."/>
            <person name="Pu L.-L."/>
            <person name="Puazo M."/>
            <person name="Raj R."/>
            <person name="Reid J."/>
            <person name="Rouhana J."/>
            <person name="Saada N."/>
            <person name="Shang Y."/>
            <person name="Simmons D."/>
            <person name="Thornton R."/>
            <person name="Warren J."/>
            <person name="Weissenberger G."/>
            <person name="Zhang J."/>
            <person name="Zhang L."/>
            <person name="Zhou C."/>
            <person name="Zhu D."/>
            <person name="Muzny D."/>
            <person name="Worley K."/>
            <person name="Gibbs R."/>
        </authorList>
    </citation>
    <scope>NUCLEOTIDE SEQUENCE [LARGE SCALE GENOMIC DNA]</scope>
    <source>
        <strain evidence="2 3">DSM 15436</strain>
    </source>
</reference>
<dbReference type="EMBL" id="ACFG01000034">
    <property type="protein sequence ID" value="EEH63314.1"/>
    <property type="molecule type" value="Genomic_DNA"/>
</dbReference>
<sequence length="768" mass="79086">MKTKKTISLLTVTGGLVALLGSLLIPVSAYAANVTDEAGLKQAITAGSDITLTGNVSLTTPLVIPSGYSGTINGGGFTITASLDPNYADDSQKAMFIVSGAPTFTNVTIDGAGKWRGFWVNSQATLNLNNDTHLTNGKANNKLGDGGAVMVWQNGKLNLNGAKISNSHGAVASDEGGAGNGGAVAAITGAVITGTNCTFENNHTSTSGASNGGAIFTSNATLTLDGCTFTGNSAINVGGGGNQGGAVYTEGSTVKVANSTFNVAKGFNTGGAIRTHGGSLLVDRSTFTIGALGDSYGISGGALAIENTYAQILNSTFVANTKGAKVVHAGGFITVVGSNPTATNPTYPNGLTIKSSTFTGPDAGWNGASIATFGGAIAFEAATGVPNTYKALIEDSTFSTITADENGGAITVTTRRGGEGGSVNLTLRNTNISNVRTRFAWKDTVGGAIYNGAGNTLTIEGGSIKNSFAVLGAGIYNDGTVTLTGGHVLENATTYQIGGGVYNDGVLTVDNATLRNNRNAEGRNFPGKQDPAEHVGGNIYAKKDVTITPQATLDANDVRVLDQESAVILTGALTKQINVSISEKSVPSTNVAYSETPARHIGYLVAKGNGEYNPVASDAKFLHYTTHNSDAAPFDDQTSIGKWDYVLTPENTVVLGQRGEVIYDPNQGAFADTNGNYTQLYVVYAPKFAYPVENVSPTGSLVQTDKVPARDGFTFKGWYQPAGPHSGLDNTVVAEPKFNFARFFGNGAAEVTTILNPNTFRAYAGWAK</sequence>
<dbReference type="SUPFAM" id="SSF51126">
    <property type="entry name" value="Pectin lyase-like"/>
    <property type="match status" value="2"/>
</dbReference>
<evidence type="ECO:0000313" key="3">
    <source>
        <dbReference type="Proteomes" id="UP000010301"/>
    </source>
</evidence>
<dbReference type="eggNOG" id="COG1361">
    <property type="taxonomic scope" value="Bacteria"/>
</dbReference>
<protein>
    <submittedName>
        <fullName evidence="2">Repeat protein</fullName>
    </submittedName>
</protein>
<feature type="non-terminal residue" evidence="2">
    <location>
        <position position="768"/>
    </location>
</feature>
<dbReference type="InterPro" id="IPR011050">
    <property type="entry name" value="Pectin_lyase_fold/virulence"/>
</dbReference>
<dbReference type="RefSeq" id="WP_006546096.1">
    <property type="nucleotide sequence ID" value="NZ_DS999540.1"/>
</dbReference>
<dbReference type="AlphaFoldDB" id="C0W1E8"/>
<keyword evidence="1" id="KW-0732">Signal</keyword>
<feature type="chain" id="PRO_5002903911" evidence="1">
    <location>
        <begin position="32"/>
        <end position="768"/>
    </location>
</feature>
<comment type="caution">
    <text evidence="2">The sequence shown here is derived from an EMBL/GenBank/DDBJ whole genome shotgun (WGS) entry which is preliminary data.</text>
</comment>
<gene>
    <name evidence="2" type="ORF">HMPREF0044_1238</name>
</gene>
<keyword evidence="3" id="KW-1185">Reference proteome</keyword>
<organism evidence="2 3">
    <name type="scientific">Gleimia coleocanis DSM 15436</name>
    <dbReference type="NCBI Taxonomy" id="525245"/>
    <lineage>
        <taxon>Bacteria</taxon>
        <taxon>Bacillati</taxon>
        <taxon>Actinomycetota</taxon>
        <taxon>Actinomycetes</taxon>
        <taxon>Actinomycetales</taxon>
        <taxon>Actinomycetaceae</taxon>
        <taxon>Gleimia</taxon>
    </lineage>
</organism>
<dbReference type="Proteomes" id="UP000010301">
    <property type="component" value="Unassembled WGS sequence"/>
</dbReference>
<evidence type="ECO:0000313" key="2">
    <source>
        <dbReference type="EMBL" id="EEH63314.1"/>
    </source>
</evidence>
<feature type="signal peptide" evidence="1">
    <location>
        <begin position="1"/>
        <end position="31"/>
    </location>
</feature>
<dbReference type="InterPro" id="IPR006626">
    <property type="entry name" value="PbH1"/>
</dbReference>
<name>C0W1E8_9ACTO</name>
<dbReference type="SMART" id="SM00710">
    <property type="entry name" value="PbH1"/>
    <property type="match status" value="9"/>
</dbReference>
<accession>C0W1E8</accession>
<evidence type="ECO:0000256" key="1">
    <source>
        <dbReference type="SAM" id="SignalP"/>
    </source>
</evidence>
<dbReference type="HOGENOM" id="CLU_363920_0_0_11"/>
<proteinExistence type="predicted"/>
<dbReference type="STRING" id="525245.HMPREF0044_1238"/>